<dbReference type="InterPro" id="IPR027417">
    <property type="entry name" value="P-loop_NTPase"/>
</dbReference>
<feature type="domain" description="ABC transporter" evidence="5">
    <location>
        <begin position="19"/>
        <end position="266"/>
    </location>
</feature>
<feature type="region of interest" description="Disordered" evidence="4">
    <location>
        <begin position="495"/>
        <end position="526"/>
    </location>
</feature>
<dbReference type="InterPro" id="IPR003439">
    <property type="entry name" value="ABC_transporter-like_ATP-bd"/>
</dbReference>
<dbReference type="PANTHER" id="PTHR24220">
    <property type="entry name" value="IMPORT ATP-BINDING PROTEIN"/>
    <property type="match status" value="1"/>
</dbReference>
<dbReference type="SUPFAM" id="SSF52540">
    <property type="entry name" value="P-loop containing nucleoside triphosphate hydrolases"/>
    <property type="match status" value="2"/>
</dbReference>
<evidence type="ECO:0000256" key="1">
    <source>
        <dbReference type="ARBA" id="ARBA00005417"/>
    </source>
</evidence>
<dbReference type="KEGG" id="rjg:CCGE525_37080"/>
<dbReference type="PROSITE" id="PS00211">
    <property type="entry name" value="ABC_TRANSPORTER_1"/>
    <property type="match status" value="2"/>
</dbReference>
<reference evidence="6 7" key="1">
    <citation type="submission" date="2018-10" db="EMBL/GenBank/DDBJ databases">
        <title>Rhizobium etli, R. leguminosarum and a new Rhizobium genospecies from Phaseolus dumosus.</title>
        <authorList>
            <person name="Ramirez-Puebla S.T."/>
            <person name="Rogel-Hernandez M.A."/>
            <person name="Guerrero G."/>
            <person name="Ormeno-Orrillo E."/>
            <person name="Martinez-Romero J.C."/>
            <person name="Negrete-Yankelevich S."/>
            <person name="Martinez-Romero E."/>
        </authorList>
    </citation>
    <scope>NUCLEOTIDE SEQUENCE [LARGE SCALE GENOMIC DNA]</scope>
    <source>
        <strain evidence="6 7">CCGE525</strain>
        <plasmid evidence="7">prccge525a</plasmid>
    </source>
</reference>
<dbReference type="GO" id="GO:0022857">
    <property type="term" value="F:transmembrane transporter activity"/>
    <property type="evidence" value="ECO:0007669"/>
    <property type="project" value="TreeGrafter"/>
</dbReference>
<keyword evidence="2" id="KW-0547">Nucleotide-binding</keyword>
<keyword evidence="7" id="KW-1185">Reference proteome</keyword>
<keyword evidence="6" id="KW-0614">Plasmid</keyword>
<dbReference type="GO" id="GO:0005524">
    <property type="term" value="F:ATP binding"/>
    <property type="evidence" value="ECO:0007669"/>
    <property type="project" value="UniProtKB-KW"/>
</dbReference>
<dbReference type="PANTHER" id="PTHR24220:SF659">
    <property type="entry name" value="TRANSPORTER, PUTATIVE-RELATED"/>
    <property type="match status" value="1"/>
</dbReference>
<name>A0A387GAJ4_9HYPH</name>
<gene>
    <name evidence="6" type="ORF">CCGE525_37080</name>
</gene>
<organism evidence="6 7">
    <name type="scientific">Rhizobium jaguaris</name>
    <dbReference type="NCBI Taxonomy" id="1312183"/>
    <lineage>
        <taxon>Bacteria</taxon>
        <taxon>Pseudomonadati</taxon>
        <taxon>Pseudomonadota</taxon>
        <taxon>Alphaproteobacteria</taxon>
        <taxon>Hyphomicrobiales</taxon>
        <taxon>Rhizobiaceae</taxon>
        <taxon>Rhizobium/Agrobacterium group</taxon>
        <taxon>Rhizobium</taxon>
    </lineage>
</organism>
<dbReference type="RefSeq" id="WP_120709257.1">
    <property type="nucleotide sequence ID" value="NZ_CP032697.1"/>
</dbReference>
<dbReference type="GO" id="GO:0005886">
    <property type="term" value="C:plasma membrane"/>
    <property type="evidence" value="ECO:0007669"/>
    <property type="project" value="TreeGrafter"/>
</dbReference>
<dbReference type="Gene3D" id="3.40.50.300">
    <property type="entry name" value="P-loop containing nucleotide triphosphate hydrolases"/>
    <property type="match status" value="2"/>
</dbReference>
<evidence type="ECO:0000256" key="4">
    <source>
        <dbReference type="SAM" id="MobiDB-lite"/>
    </source>
</evidence>
<dbReference type="InterPro" id="IPR003593">
    <property type="entry name" value="AAA+_ATPase"/>
</dbReference>
<dbReference type="AlphaFoldDB" id="A0A387GAJ4"/>
<dbReference type="EMBL" id="CP032697">
    <property type="protein sequence ID" value="AYG64366.1"/>
    <property type="molecule type" value="Genomic_DNA"/>
</dbReference>
<dbReference type="GO" id="GO:0016887">
    <property type="term" value="F:ATP hydrolysis activity"/>
    <property type="evidence" value="ECO:0007669"/>
    <property type="project" value="InterPro"/>
</dbReference>
<feature type="domain" description="ABC transporter" evidence="5">
    <location>
        <begin position="278"/>
        <end position="515"/>
    </location>
</feature>
<dbReference type="OrthoDB" id="9802264at2"/>
<proteinExistence type="inferred from homology"/>
<dbReference type="SMART" id="SM00382">
    <property type="entry name" value="AAA"/>
    <property type="match status" value="2"/>
</dbReference>
<dbReference type="Proteomes" id="UP000282195">
    <property type="component" value="Plasmid pRCCGE525a"/>
</dbReference>
<accession>A0A387GAJ4</accession>
<comment type="similarity">
    <text evidence="1">Belongs to the ABC transporter superfamily.</text>
</comment>
<dbReference type="Pfam" id="PF00005">
    <property type="entry name" value="ABC_tran"/>
    <property type="match status" value="2"/>
</dbReference>
<dbReference type="PROSITE" id="PS50893">
    <property type="entry name" value="ABC_TRANSPORTER_2"/>
    <property type="match status" value="2"/>
</dbReference>
<evidence type="ECO:0000313" key="7">
    <source>
        <dbReference type="Proteomes" id="UP000282195"/>
    </source>
</evidence>
<evidence type="ECO:0000259" key="5">
    <source>
        <dbReference type="PROSITE" id="PS50893"/>
    </source>
</evidence>
<keyword evidence="3 6" id="KW-0067">ATP-binding</keyword>
<evidence type="ECO:0000256" key="2">
    <source>
        <dbReference type="ARBA" id="ARBA00022741"/>
    </source>
</evidence>
<dbReference type="InterPro" id="IPR015854">
    <property type="entry name" value="ABC_transpr_LolD-like"/>
</dbReference>
<evidence type="ECO:0000256" key="3">
    <source>
        <dbReference type="ARBA" id="ARBA00022840"/>
    </source>
</evidence>
<sequence length="526" mass="56935">MKPTSSEQKSAADVTANAFEVKDLSAVISNSTTGARRIEKLSLALKPGTLSTMIGPSGVGKTSLCLALMGWMRPNVRILGGEVLLGTQPLLQMQQRQRQSLWGREILYVPQSSATALVASRNVVSQIAEFAGDTAQERNERLRLLQAAFDRLEVPGFQEGRYPHQYSGGQLQRVLISLVFCATPRLIILDEPTTALQPDLKAGVMQDIKARIEEIGAAALVISHELPFFAECSDQTIDLSGFVVSDRKPEPVSPTEQPATATRPTLQLAPKPVDQPRLRVAGLCVNAQNGRPLLRNVGFQVRPGSCLGIVGPSGAGKTTILRSLLGQHGDAKGTIEVDGERLPLHYSRRTVEQRRQLEYVPQSVKLHLNPSLSADYLIRRRLRQAGRNHSADAVADILGKVLLPEDYRHKTSAELSGGECQRLGIALALASGPSLLLLDEVTASLDPENARIVADILGRHRERGNIGMLLVSHQPEIVARLASDVLELRDGQVVQPIGDGQQPSTSGHYLSAPIFKSESGPQQCAL</sequence>
<evidence type="ECO:0000313" key="6">
    <source>
        <dbReference type="EMBL" id="AYG64366.1"/>
    </source>
</evidence>
<protein>
    <submittedName>
        <fullName evidence="6">ABC transporter ATP-binding protein</fullName>
    </submittedName>
</protein>
<geneLocation type="plasmid" evidence="7">
    <name>prccge525a</name>
</geneLocation>
<dbReference type="InterPro" id="IPR017871">
    <property type="entry name" value="ABC_transporter-like_CS"/>
</dbReference>